<feature type="region of interest" description="Disordered" evidence="1">
    <location>
        <begin position="41"/>
        <end position="61"/>
    </location>
</feature>
<evidence type="ECO:0000313" key="3">
    <source>
        <dbReference type="Proteomes" id="UP001305702"/>
    </source>
</evidence>
<dbReference type="EMBL" id="CP130318">
    <property type="protein sequence ID" value="WNQ13129.1"/>
    <property type="molecule type" value="Genomic_DNA"/>
</dbReference>
<evidence type="ECO:0000313" key="2">
    <source>
        <dbReference type="EMBL" id="WNQ13129.1"/>
    </source>
</evidence>
<dbReference type="AlphaFoldDB" id="A0AA96LH37"/>
<dbReference type="RefSeq" id="WP_315606909.1">
    <property type="nucleotide sequence ID" value="NZ_CP130318.1"/>
</dbReference>
<proteinExistence type="predicted"/>
<gene>
    <name evidence="2" type="ORF">MJA45_08935</name>
</gene>
<dbReference type="Proteomes" id="UP001305702">
    <property type="component" value="Chromosome"/>
</dbReference>
<accession>A0AA96LH37</accession>
<name>A0AA96LH37_9BACL</name>
<protein>
    <submittedName>
        <fullName evidence="2">DUF5696 domain-containing protein</fullName>
    </submittedName>
</protein>
<dbReference type="InterPro" id="IPR043751">
    <property type="entry name" value="DUF5696"/>
</dbReference>
<keyword evidence="3" id="KW-1185">Reference proteome</keyword>
<dbReference type="Pfam" id="PF18952">
    <property type="entry name" value="DUF5696"/>
    <property type="match status" value="1"/>
</dbReference>
<reference evidence="2 3" key="1">
    <citation type="submission" date="2022-02" db="EMBL/GenBank/DDBJ databases">
        <title>Paenibacillus sp. MBLB1776 Whole Genome Shotgun Sequencing.</title>
        <authorList>
            <person name="Hwang C.Y."/>
            <person name="Cho E.-S."/>
            <person name="Seo M.-J."/>
        </authorList>
    </citation>
    <scope>NUCLEOTIDE SEQUENCE [LARGE SCALE GENOMIC DNA]</scope>
    <source>
        <strain evidence="2 3">MBLB1776</strain>
    </source>
</reference>
<evidence type="ECO:0000256" key="1">
    <source>
        <dbReference type="SAM" id="MobiDB-lite"/>
    </source>
</evidence>
<dbReference type="KEGG" id="paun:MJA45_08935"/>
<sequence>MKNLTRLIPQGLVLLLLAGVAVYVATHLQIGRINRSVSAAASNSPGALKVSPGPAELPDESKLQTVGENDRLTLKLDAKTAHFLVQDKKDGRVWRSYPNPAQWSRETTVGLWRTHLRSPLMFQYADLTSNKSQPKETNFLEEQGTIQKLETFPGGFRLTFDMPSKKLSVPIEVKLEGDSVVTRIVDSGIKEENLSLLWLRLYPFFGAERSEEQDGYLFIPDGSGALIRFQEGGTNATRIYQEPVFGKDLAYQLKSSDDYRDNARHKISAPVYGAKSGDRGFLAILEEGAEYADLLASPAGAYSTYNWITGQNNYRQKYRQVTNREKERSFDTYNKEARFSGDRVTRYVLLDSQASDYAGMAKRYRTYLMKAYKLNQLPPGSGKVPMDIIVVGGDSAKGLLGDRYVKATTTIDAMQMIQRLYGLGIDNMAMRYWGWQKGGYGETGGGAVVDSRLGGEKGMKDLVTFAHSLNVPVYLRTDYSRNTSGAGGFSTRVHGVRDLGGTPIEKFASLSFVRQLVDQDIRYFRELGVDGVELQGIGQYLSSDYNSKYGASRKESMGQQQAIITKLREGVGKVLGYRSSLFAAPLMDGVARLEDDFSNDLFSEDGIPFLQIALHGLIPYTSMPSNERDQFNKQFLRDLEYGANPSYLFTGSSSEDLKYVQNLTYYSPSPQDWEQTAVQEFQKWNQALGDVQHEFITGHRILSKEVRETTFGNGKRIVVNYGTSAYVYEGRPVEPENYLVLQGGAKP</sequence>
<organism evidence="2 3">
    <name type="scientific">Paenibacillus aurantius</name>
    <dbReference type="NCBI Taxonomy" id="2918900"/>
    <lineage>
        <taxon>Bacteria</taxon>
        <taxon>Bacillati</taxon>
        <taxon>Bacillota</taxon>
        <taxon>Bacilli</taxon>
        <taxon>Bacillales</taxon>
        <taxon>Paenibacillaceae</taxon>
        <taxon>Paenibacillus</taxon>
    </lineage>
</organism>